<dbReference type="AlphaFoldDB" id="A0AAV9IVZ0"/>
<evidence type="ECO:0000256" key="1">
    <source>
        <dbReference type="SAM" id="MobiDB-lite"/>
    </source>
</evidence>
<accession>A0AAV9IVZ0</accession>
<evidence type="ECO:0000313" key="3">
    <source>
        <dbReference type="Proteomes" id="UP001301350"/>
    </source>
</evidence>
<reference evidence="2 3" key="1">
    <citation type="submission" date="2022-07" db="EMBL/GenBank/DDBJ databases">
        <title>Genome-wide signatures of adaptation to extreme environments.</title>
        <authorList>
            <person name="Cho C.H."/>
            <person name="Yoon H.S."/>
        </authorList>
    </citation>
    <scope>NUCLEOTIDE SEQUENCE [LARGE SCALE GENOMIC DNA]</scope>
    <source>
        <strain evidence="2 3">DBV 063 E5</strain>
    </source>
</reference>
<protein>
    <submittedName>
        <fullName evidence="2">Uncharacterized protein</fullName>
    </submittedName>
</protein>
<feature type="region of interest" description="Disordered" evidence="1">
    <location>
        <begin position="129"/>
        <end position="389"/>
    </location>
</feature>
<dbReference type="Proteomes" id="UP001301350">
    <property type="component" value="Unassembled WGS sequence"/>
</dbReference>
<sequence>MPGLRALRPPPGDPRREIYPYDENPAARPPDPQTNEDLDEVSDALASLGDPDGANEIAEVHKQWRYVWAERDEPDWPTCPRGTVLENMPLESIIDKQHQIATFQEYGMYERPPNNGYVRLSMLEMLERDGHIQPPPRRSQNIIVGEDGIRYEDEEEEARAAEQGGKSRRNRGQRLHFTPATARAEADGTRSVRDRRRQRAAQPTDSAPDARSGPDDVFTDESMRYTADDELTAPDTDEIEEAPDEENLEPPEESLMEADEEEEEDLDLDLEGDDEEEEGEELLATAEEEEEEEDGTELRARHGDPTDADEEEEAEGEPVGAYRAVDLEEEDDVLPAKSRRVRYEDDDDIIAGGDNEAGDDGDDYLDAFEVDDTDDDPFGLRNDDHGGFG</sequence>
<evidence type="ECO:0000313" key="2">
    <source>
        <dbReference type="EMBL" id="KAK4536243.1"/>
    </source>
</evidence>
<feature type="region of interest" description="Disordered" evidence="1">
    <location>
        <begin position="1"/>
        <end position="53"/>
    </location>
</feature>
<dbReference type="EMBL" id="JANCYW010000007">
    <property type="protein sequence ID" value="KAK4536243.1"/>
    <property type="molecule type" value="Genomic_DNA"/>
</dbReference>
<keyword evidence="3" id="KW-1185">Reference proteome</keyword>
<proteinExistence type="predicted"/>
<feature type="compositionally biased region" description="Acidic residues" evidence="1">
    <location>
        <begin position="228"/>
        <end position="295"/>
    </location>
</feature>
<name>A0AAV9IVZ0_CYACA</name>
<comment type="caution">
    <text evidence="2">The sequence shown here is derived from an EMBL/GenBank/DDBJ whole genome shotgun (WGS) entry which is preliminary data.</text>
</comment>
<organism evidence="2 3">
    <name type="scientific">Cyanidium caldarium</name>
    <name type="common">Red alga</name>
    <dbReference type="NCBI Taxonomy" id="2771"/>
    <lineage>
        <taxon>Eukaryota</taxon>
        <taxon>Rhodophyta</taxon>
        <taxon>Bangiophyceae</taxon>
        <taxon>Cyanidiales</taxon>
        <taxon>Cyanidiaceae</taxon>
        <taxon>Cyanidium</taxon>
    </lineage>
</organism>
<feature type="compositionally biased region" description="Basic and acidic residues" evidence="1">
    <location>
        <begin position="296"/>
        <end position="305"/>
    </location>
</feature>
<feature type="compositionally biased region" description="Acidic residues" evidence="1">
    <location>
        <begin position="306"/>
        <end position="316"/>
    </location>
</feature>
<gene>
    <name evidence="2" type="ORF">CDCA_CDCA07G2268</name>
</gene>
<feature type="compositionally biased region" description="Acidic residues" evidence="1">
    <location>
        <begin position="356"/>
        <end position="377"/>
    </location>
</feature>